<evidence type="ECO:0000256" key="3">
    <source>
        <dbReference type="ARBA" id="ARBA00022691"/>
    </source>
</evidence>
<dbReference type="STRING" id="2082308.A0A2K1QLB7"/>
<dbReference type="PANTHER" id="PTHR43712">
    <property type="entry name" value="PUTATIVE (AFU_ORTHOLOGUE AFUA_4G14580)-RELATED"/>
    <property type="match status" value="1"/>
</dbReference>
<dbReference type="Pfam" id="PF00891">
    <property type="entry name" value="Methyltransf_2"/>
    <property type="match status" value="1"/>
</dbReference>
<proteinExistence type="predicted"/>
<protein>
    <submittedName>
        <fullName evidence="5">Sterigmatocystin 8-O-methyltransferase</fullName>
    </submittedName>
</protein>
<evidence type="ECO:0000256" key="2">
    <source>
        <dbReference type="ARBA" id="ARBA00022679"/>
    </source>
</evidence>
<reference evidence="5 6" key="1">
    <citation type="submission" date="2017-06" db="EMBL/GenBank/DDBJ databases">
        <title>Draft genome sequence of a variant of Elsinoe murrayae.</title>
        <authorList>
            <person name="Cheng Q."/>
        </authorList>
    </citation>
    <scope>NUCLEOTIDE SEQUENCE [LARGE SCALE GENOMIC DNA]</scope>
    <source>
        <strain evidence="5 6">CQ-2017a</strain>
    </source>
</reference>
<dbReference type="EMBL" id="NKHZ01000060">
    <property type="protein sequence ID" value="PNS15934.1"/>
    <property type="molecule type" value="Genomic_DNA"/>
</dbReference>
<evidence type="ECO:0000313" key="6">
    <source>
        <dbReference type="Proteomes" id="UP000243797"/>
    </source>
</evidence>
<feature type="domain" description="O-methyltransferase C-terminal" evidence="4">
    <location>
        <begin position="96"/>
        <end position="268"/>
    </location>
</feature>
<accession>A0A2K1QLB7</accession>
<dbReference type="CDD" id="cd02440">
    <property type="entry name" value="AdoMet_MTases"/>
    <property type="match status" value="1"/>
</dbReference>
<dbReference type="AlphaFoldDB" id="A0A2K1QLB7"/>
<evidence type="ECO:0000256" key="1">
    <source>
        <dbReference type="ARBA" id="ARBA00022603"/>
    </source>
</evidence>
<organism evidence="5 6">
    <name type="scientific">Sphaceloma murrayae</name>
    <dbReference type="NCBI Taxonomy" id="2082308"/>
    <lineage>
        <taxon>Eukaryota</taxon>
        <taxon>Fungi</taxon>
        <taxon>Dikarya</taxon>
        <taxon>Ascomycota</taxon>
        <taxon>Pezizomycotina</taxon>
        <taxon>Dothideomycetes</taxon>
        <taxon>Dothideomycetidae</taxon>
        <taxon>Myriangiales</taxon>
        <taxon>Elsinoaceae</taxon>
        <taxon>Sphaceloma</taxon>
    </lineage>
</organism>
<gene>
    <name evidence="5" type="ORF">CAC42_4335</name>
</gene>
<comment type="caution">
    <text evidence="5">The sequence shown here is derived from an EMBL/GenBank/DDBJ whole genome shotgun (WGS) entry which is preliminary data.</text>
</comment>
<evidence type="ECO:0000313" key="5">
    <source>
        <dbReference type="EMBL" id="PNS15934.1"/>
    </source>
</evidence>
<dbReference type="PANTHER" id="PTHR43712:SF2">
    <property type="entry name" value="O-METHYLTRANSFERASE CICE"/>
    <property type="match status" value="1"/>
</dbReference>
<evidence type="ECO:0000259" key="4">
    <source>
        <dbReference type="Pfam" id="PF00891"/>
    </source>
</evidence>
<dbReference type="InterPro" id="IPR016461">
    <property type="entry name" value="COMT-like"/>
</dbReference>
<keyword evidence="2 5" id="KW-0808">Transferase</keyword>
<dbReference type="GO" id="GO:0008171">
    <property type="term" value="F:O-methyltransferase activity"/>
    <property type="evidence" value="ECO:0007669"/>
    <property type="project" value="InterPro"/>
</dbReference>
<dbReference type="Proteomes" id="UP000243797">
    <property type="component" value="Unassembled WGS sequence"/>
</dbReference>
<dbReference type="InParanoid" id="A0A2K1QLB7"/>
<dbReference type="OrthoDB" id="2410195at2759"/>
<dbReference type="InterPro" id="IPR001077">
    <property type="entry name" value="COMT_C"/>
</dbReference>
<dbReference type="GO" id="GO:0032259">
    <property type="term" value="P:methylation"/>
    <property type="evidence" value="ECO:0007669"/>
    <property type="project" value="UniProtKB-KW"/>
</dbReference>
<dbReference type="InterPro" id="IPR029063">
    <property type="entry name" value="SAM-dependent_MTases_sf"/>
</dbReference>
<keyword evidence="6" id="KW-1185">Reference proteome</keyword>
<dbReference type="PROSITE" id="PS51683">
    <property type="entry name" value="SAM_OMT_II"/>
    <property type="match status" value="1"/>
</dbReference>
<keyword evidence="3" id="KW-0949">S-adenosyl-L-methionine</keyword>
<dbReference type="SUPFAM" id="SSF53335">
    <property type="entry name" value="S-adenosyl-L-methionine-dependent methyltransferases"/>
    <property type="match status" value="1"/>
</dbReference>
<sequence length="288" mass="32062">MALRKAEGAKYFLSLTTEEAAMSATGMYQNMIEEQTKHGFSDRHSPFGKQVSKDGCGFFEYLGKPEGAAALNKVINGRITRPALIHDYPWADLKDSRVVDVGCGPGDAAMDILRLNKTLRWCFQDLPPAIDQVKKAIPEDLKDAVERSQITFQEQDYFKENVSEGDVWFMRGVLREYDDEQATAVLQKIAQAMTKTPGCKLLINEIVCGSATIARPDEVSKPPSATTPREQALWSYTGNLMACNACILLGGKERSLQEYRTLIERAGLRISGFFQMRSIITMIECSLG</sequence>
<name>A0A2K1QLB7_9PEZI</name>
<dbReference type="Gene3D" id="3.40.50.150">
    <property type="entry name" value="Vaccinia Virus protein VP39"/>
    <property type="match status" value="1"/>
</dbReference>
<keyword evidence="1 5" id="KW-0489">Methyltransferase</keyword>